<accession>A0A6B0S190</accession>
<protein>
    <submittedName>
        <fullName evidence="2">Uncharacterized protein</fullName>
    </submittedName>
</protein>
<dbReference type="Proteomes" id="UP000322234">
    <property type="component" value="Unassembled WGS sequence"/>
</dbReference>
<gene>
    <name evidence="2" type="ORF">E5288_WYG010586</name>
</gene>
<proteinExistence type="predicted"/>
<comment type="caution">
    <text evidence="2">The sequence shown here is derived from an EMBL/GenBank/DDBJ whole genome shotgun (WGS) entry which is preliminary data.</text>
</comment>
<dbReference type="AlphaFoldDB" id="A0A6B0S190"/>
<evidence type="ECO:0000313" key="3">
    <source>
        <dbReference type="Proteomes" id="UP000322234"/>
    </source>
</evidence>
<feature type="region of interest" description="Disordered" evidence="1">
    <location>
        <begin position="1"/>
        <end position="22"/>
    </location>
</feature>
<reference evidence="2" key="1">
    <citation type="submission" date="2019-10" db="EMBL/GenBank/DDBJ databases">
        <title>The sequence and de novo assembly of the wild yak genome.</title>
        <authorList>
            <person name="Liu Y."/>
        </authorList>
    </citation>
    <scope>NUCLEOTIDE SEQUENCE [LARGE SCALE GENOMIC DNA]</scope>
    <source>
        <strain evidence="2">WY2019</strain>
    </source>
</reference>
<evidence type="ECO:0000313" key="2">
    <source>
        <dbReference type="EMBL" id="MXQ95261.1"/>
    </source>
</evidence>
<evidence type="ECO:0000256" key="1">
    <source>
        <dbReference type="SAM" id="MobiDB-lite"/>
    </source>
</evidence>
<keyword evidence="3" id="KW-1185">Reference proteome</keyword>
<sequence>MRKKESGGISLTNKLTRRTKPAALRKIRGFGSGVEDENADKSKVQSTEERTVNRWLWEKDLKNTQMFKETNGSWASHLTLYLSFPWLKQVKSVLSYCFSYSCSVPCPYNVIIVNVLKLTDILLAEAQIADKAGLWTLKRTKPYAQKTFPSKGYKIQLEGSANTPYFIQHTCILSESILASQLNVPVFAGGYISDPKIVLMGNHITKCGKTNGKWKLGHPWYLLGDEKKGQDEFAAGADARIKKMISLWMYQLLRKVWYYHYIQITASLSNLKMLLKVTEYFSRICTSVGSTTDSILLSPKPFSAQRIEIACPLEKLTNYLHVTSRDVVFMKNIYVKLFLTLLANAHTELSVLKPKATVGNESVNRGSDDGQGQSVKLKLYFDELIKQEECFAIMLTKMIRKKNQNKTIQQKELCLNVNDG</sequence>
<dbReference type="EMBL" id="VBQZ03000130">
    <property type="protein sequence ID" value="MXQ95261.1"/>
    <property type="molecule type" value="Genomic_DNA"/>
</dbReference>
<organism evidence="2 3">
    <name type="scientific">Bos mutus</name>
    <name type="common">wild yak</name>
    <dbReference type="NCBI Taxonomy" id="72004"/>
    <lineage>
        <taxon>Eukaryota</taxon>
        <taxon>Metazoa</taxon>
        <taxon>Chordata</taxon>
        <taxon>Craniata</taxon>
        <taxon>Vertebrata</taxon>
        <taxon>Euteleostomi</taxon>
        <taxon>Mammalia</taxon>
        <taxon>Eutheria</taxon>
        <taxon>Laurasiatheria</taxon>
        <taxon>Artiodactyla</taxon>
        <taxon>Ruminantia</taxon>
        <taxon>Pecora</taxon>
        <taxon>Bovidae</taxon>
        <taxon>Bovinae</taxon>
        <taxon>Bos</taxon>
    </lineage>
</organism>
<name>A0A6B0S190_9CETA</name>